<dbReference type="EMBL" id="JAIWYP010000002">
    <property type="protein sequence ID" value="KAH3862838.1"/>
    <property type="molecule type" value="Genomic_DNA"/>
</dbReference>
<proteinExistence type="predicted"/>
<name>A0A9D4LQF6_DREPO</name>
<gene>
    <name evidence="1" type="ORF">DPMN_025813</name>
</gene>
<accession>A0A9D4LQF6</accession>
<evidence type="ECO:0000313" key="1">
    <source>
        <dbReference type="EMBL" id="KAH3862838.1"/>
    </source>
</evidence>
<sequence length="88" mass="10400">MRRQWKHINRTGFNVFTQFPPEVVVTCRKLITELKTERVKGKRSWIAYDTLYVDGRPVRIKGHEGGEIDIFRAMFMVLQIARKVILPL</sequence>
<keyword evidence="2" id="KW-1185">Reference proteome</keyword>
<reference evidence="1" key="2">
    <citation type="submission" date="2020-11" db="EMBL/GenBank/DDBJ databases">
        <authorList>
            <person name="McCartney M.A."/>
            <person name="Auch B."/>
            <person name="Kono T."/>
            <person name="Mallez S."/>
            <person name="Becker A."/>
            <person name="Gohl D.M."/>
            <person name="Silverstein K.A.T."/>
            <person name="Koren S."/>
            <person name="Bechman K.B."/>
            <person name="Herman A."/>
            <person name="Abrahante J.E."/>
            <person name="Garbe J."/>
        </authorList>
    </citation>
    <scope>NUCLEOTIDE SEQUENCE</scope>
    <source>
        <strain evidence="1">Duluth1</strain>
        <tissue evidence="1">Whole animal</tissue>
    </source>
</reference>
<organism evidence="1 2">
    <name type="scientific">Dreissena polymorpha</name>
    <name type="common">Zebra mussel</name>
    <name type="synonym">Mytilus polymorpha</name>
    <dbReference type="NCBI Taxonomy" id="45954"/>
    <lineage>
        <taxon>Eukaryota</taxon>
        <taxon>Metazoa</taxon>
        <taxon>Spiralia</taxon>
        <taxon>Lophotrochozoa</taxon>
        <taxon>Mollusca</taxon>
        <taxon>Bivalvia</taxon>
        <taxon>Autobranchia</taxon>
        <taxon>Heteroconchia</taxon>
        <taxon>Euheterodonta</taxon>
        <taxon>Imparidentia</taxon>
        <taxon>Neoheterodontei</taxon>
        <taxon>Myida</taxon>
        <taxon>Dreissenoidea</taxon>
        <taxon>Dreissenidae</taxon>
        <taxon>Dreissena</taxon>
    </lineage>
</organism>
<dbReference type="Proteomes" id="UP000828390">
    <property type="component" value="Unassembled WGS sequence"/>
</dbReference>
<evidence type="ECO:0000313" key="2">
    <source>
        <dbReference type="Proteomes" id="UP000828390"/>
    </source>
</evidence>
<protein>
    <submittedName>
        <fullName evidence="1">Uncharacterized protein</fullName>
    </submittedName>
</protein>
<dbReference type="AlphaFoldDB" id="A0A9D4LQF6"/>
<comment type="caution">
    <text evidence="1">The sequence shown here is derived from an EMBL/GenBank/DDBJ whole genome shotgun (WGS) entry which is preliminary data.</text>
</comment>
<reference evidence="1" key="1">
    <citation type="journal article" date="2019" name="bioRxiv">
        <title>The Genome of the Zebra Mussel, Dreissena polymorpha: A Resource for Invasive Species Research.</title>
        <authorList>
            <person name="McCartney M.A."/>
            <person name="Auch B."/>
            <person name="Kono T."/>
            <person name="Mallez S."/>
            <person name="Zhang Y."/>
            <person name="Obille A."/>
            <person name="Becker A."/>
            <person name="Abrahante J.E."/>
            <person name="Garbe J."/>
            <person name="Badalamenti J.P."/>
            <person name="Herman A."/>
            <person name="Mangelson H."/>
            <person name="Liachko I."/>
            <person name="Sullivan S."/>
            <person name="Sone E.D."/>
            <person name="Koren S."/>
            <person name="Silverstein K.A.T."/>
            <person name="Beckman K.B."/>
            <person name="Gohl D.M."/>
        </authorList>
    </citation>
    <scope>NUCLEOTIDE SEQUENCE</scope>
    <source>
        <strain evidence="1">Duluth1</strain>
        <tissue evidence="1">Whole animal</tissue>
    </source>
</reference>